<evidence type="ECO:0000313" key="3">
    <source>
        <dbReference type="Proteomes" id="UP000064412"/>
    </source>
</evidence>
<dbReference type="AlphaFoldDB" id="A0AAQ1SWR3"/>
<reference evidence="2 3" key="1">
    <citation type="submission" date="2015-11" db="EMBL/GenBank/DDBJ databases">
        <authorList>
            <person name="Nicholson A.C."/>
            <person name="Humrighouse B.W."/>
            <person name="Graziano J."/>
            <person name="Lasker B."/>
            <person name="Whitney A.M."/>
            <person name="Mcquiston J.R."/>
        </authorList>
    </citation>
    <scope>NUCLEOTIDE SEQUENCE [LARGE SCALE GENOMIC DNA]</scope>
    <source>
        <strain evidence="2 3">G4071</strain>
    </source>
</reference>
<dbReference type="EMBL" id="LNOI01000001">
    <property type="protein sequence ID" value="KUY19866.1"/>
    <property type="molecule type" value="Genomic_DNA"/>
</dbReference>
<dbReference type="Proteomes" id="UP000064412">
    <property type="component" value="Unassembled WGS sequence"/>
</dbReference>
<name>A0AAQ1SWR3_ELIMR</name>
<comment type="caution">
    <text evidence="2">The sequence shown here is derived from an EMBL/GenBank/DDBJ whole genome shotgun (WGS) entry which is preliminary data.</text>
</comment>
<sequence length="133" mass="16211">MLKKIYTYIFYIFYKISLKNKSIFPSNFVAGICILALNIWLILSLLNEFYFLTDIRLIPKRITTLTTIISLVLLIGTNWYIFEYKSKWKERIREIENQNIDRQKYIFISWIIIIFVIINYWVISIYLLKVKYT</sequence>
<evidence type="ECO:0000256" key="1">
    <source>
        <dbReference type="SAM" id="Phobius"/>
    </source>
</evidence>
<protein>
    <submittedName>
        <fullName evidence="2">Uncharacterized protein</fullName>
    </submittedName>
</protein>
<feature type="transmembrane region" description="Helical" evidence="1">
    <location>
        <begin position="105"/>
        <end position="128"/>
    </location>
</feature>
<accession>A0AAQ1SWR3</accession>
<proteinExistence type="predicted"/>
<keyword evidence="1" id="KW-0812">Transmembrane</keyword>
<gene>
    <name evidence="2" type="ORF">ATB95_02730</name>
</gene>
<keyword evidence="1" id="KW-0472">Membrane</keyword>
<keyword evidence="1" id="KW-1133">Transmembrane helix</keyword>
<feature type="transmembrane region" description="Helical" evidence="1">
    <location>
        <begin position="23"/>
        <end position="42"/>
    </location>
</feature>
<organism evidence="2 3">
    <name type="scientific">Elizabethkingia miricola</name>
    <name type="common">Chryseobacterium miricola</name>
    <dbReference type="NCBI Taxonomy" id="172045"/>
    <lineage>
        <taxon>Bacteria</taxon>
        <taxon>Pseudomonadati</taxon>
        <taxon>Bacteroidota</taxon>
        <taxon>Flavobacteriia</taxon>
        <taxon>Flavobacteriales</taxon>
        <taxon>Weeksellaceae</taxon>
        <taxon>Elizabethkingia</taxon>
    </lineage>
</organism>
<feature type="transmembrane region" description="Helical" evidence="1">
    <location>
        <begin position="62"/>
        <end position="84"/>
    </location>
</feature>
<evidence type="ECO:0000313" key="2">
    <source>
        <dbReference type="EMBL" id="KUY19866.1"/>
    </source>
</evidence>